<dbReference type="OrthoDB" id="9805230at2"/>
<dbReference type="RefSeq" id="WP_016418627.1">
    <property type="nucleotide sequence ID" value="NZ_AUAB01000047.1"/>
</dbReference>
<comment type="caution">
    <text evidence="5">The sequence shown here is derived from an EMBL/GenBank/DDBJ whole genome shotgun (WGS) entry which is preliminary data.</text>
</comment>
<dbReference type="Pfam" id="PF01144">
    <property type="entry name" value="CoA_trans"/>
    <property type="match status" value="1"/>
</dbReference>
<protein>
    <recommendedName>
        <fullName evidence="3">Acetate CoA-transferase YdiF</fullName>
        <ecNumber evidence="3">2.8.3.8</ecNumber>
    </recommendedName>
</protein>
<dbReference type="PANTHER" id="PTHR43293:SF1">
    <property type="entry name" value="ACETATE COA-TRANSFERASE YDIF"/>
    <property type="match status" value="1"/>
</dbReference>
<evidence type="ECO:0000313" key="6">
    <source>
        <dbReference type="Proteomes" id="UP000014463"/>
    </source>
</evidence>
<dbReference type="InterPro" id="IPR004165">
    <property type="entry name" value="CoA_trans_fam_I"/>
</dbReference>
<keyword evidence="2 3" id="KW-0808">Transferase</keyword>
<comment type="similarity">
    <text evidence="1 3">Belongs to the 3-oxoacid CoA-transferase family.</text>
</comment>
<dbReference type="PIRSF" id="PIRSF000858">
    <property type="entry name" value="SCOT-t"/>
    <property type="match status" value="1"/>
</dbReference>
<comment type="catalytic activity">
    <reaction evidence="3">
        <text>an acyl-CoA + acetate = a carboxylate + acetyl-CoA</text>
        <dbReference type="Rhea" id="RHEA:13381"/>
        <dbReference type="ChEBI" id="CHEBI:29067"/>
        <dbReference type="ChEBI" id="CHEBI:30089"/>
        <dbReference type="ChEBI" id="CHEBI:57288"/>
        <dbReference type="ChEBI" id="CHEBI:58342"/>
        <dbReference type="EC" id="2.8.3.8"/>
    </reaction>
</comment>
<keyword evidence="6" id="KW-1185">Reference proteome</keyword>
<dbReference type="GO" id="GO:0046952">
    <property type="term" value="P:ketone body catabolic process"/>
    <property type="evidence" value="ECO:0007669"/>
    <property type="project" value="InterPro"/>
</dbReference>
<dbReference type="eggNOG" id="COG4670">
    <property type="taxonomic scope" value="Bacteria"/>
</dbReference>
<dbReference type="PATRIC" id="fig|1121939.11.peg.4120"/>
<dbReference type="EC" id="2.8.3.8" evidence="3"/>
<name>S2KY94_LITA3</name>
<sequence>MMQVIDAKQSSQLIGDGQTVIIGGSGSGHAVPDALLKAIQERYLAEAHPRGITSIHPVGLGDRGELGANHFAHEGLLKRIVCGTLSDAPSIAALASQDLVEAYTLPQGVLSQLTREIAGGRPGLITHVGLHTFVDPRLEGGRQSCWDSESLVEVLELDGREWLYYRAFHIDVALLRGTTADEDGNISMEDEAIWGEMLSMAQATKKCGGKVIVQVKQMAKAGTLAAKTVKIPGILVDYVVVVPDQMQTFQTMYNPSYAGALKVSTSGFPRLALDARKIVARRCAMEIAPGLICNIGSGICTGVGLVAAEEDVLDQFTLTNEQGLIGGAPAFGLDAGAAWNYDAIVDQPYQFDFYDGGGLDLAFLSFVEIDPTGNVNISRFKDRIIGIGGFVNISQNAKSMVFAGTFTAGGLETSAVGGELRIENEGRFRRFVETVEQLTYNAEYGLSREQEVTYITERAVFRATAAGLELVEYAPGINIERDILAHMDFQPLISKELKEMDSRIFVDKPMGLNQSFRDKYAMVNQ</sequence>
<gene>
    <name evidence="5" type="ORF">L861_13880</name>
</gene>
<dbReference type="Proteomes" id="UP000014463">
    <property type="component" value="Unassembled WGS sequence"/>
</dbReference>
<dbReference type="STRING" id="1121939.L861_13880"/>
<dbReference type="SUPFAM" id="SSF100950">
    <property type="entry name" value="NagB/RpiA/CoA transferase-like"/>
    <property type="match status" value="2"/>
</dbReference>
<dbReference type="Gene3D" id="3.40.1080.10">
    <property type="entry name" value="Glutaconate Coenzyme A-transferase"/>
    <property type="match status" value="2"/>
</dbReference>
<evidence type="ECO:0000256" key="3">
    <source>
        <dbReference type="PIRNR" id="PIRNR000858"/>
    </source>
</evidence>
<accession>S2KY94</accession>
<dbReference type="InterPro" id="IPR037171">
    <property type="entry name" value="NagB/RpiA_transferase-like"/>
</dbReference>
<feature type="active site" description="5-glutamyl coenzyme A thioester intermediate" evidence="4">
    <location>
        <position position="321"/>
    </location>
</feature>
<dbReference type="SMART" id="SM00882">
    <property type="entry name" value="CoA_trans"/>
    <property type="match status" value="1"/>
</dbReference>
<dbReference type="EMBL" id="ASTJ01000041">
    <property type="protein sequence ID" value="EPC00359.1"/>
    <property type="molecule type" value="Genomic_DNA"/>
</dbReference>
<proteinExistence type="inferred from homology"/>
<evidence type="ECO:0000256" key="1">
    <source>
        <dbReference type="ARBA" id="ARBA00007154"/>
    </source>
</evidence>
<dbReference type="InterPro" id="IPR014388">
    <property type="entry name" value="3-oxoacid_CoA-transferase"/>
</dbReference>
<comment type="function">
    <text evidence="3">CoA transferase having broad substrate specificity for short-chain acyl-CoA thioesters with the activity decreasing when the length of the carboxylic acid chain exceeds four carbons.</text>
</comment>
<organism evidence="5 6">
    <name type="scientific">Litchfieldella anticariensis (strain DSM 16096 / CECT 5854 / CIP 108499 / LMG 22089 / FP35)</name>
    <name type="common">Halomonas anticariensis</name>
    <dbReference type="NCBI Taxonomy" id="1121939"/>
    <lineage>
        <taxon>Bacteria</taxon>
        <taxon>Pseudomonadati</taxon>
        <taxon>Pseudomonadota</taxon>
        <taxon>Gammaproteobacteria</taxon>
        <taxon>Oceanospirillales</taxon>
        <taxon>Halomonadaceae</taxon>
        <taxon>Litchfieldella</taxon>
    </lineage>
</organism>
<reference evidence="5 6" key="1">
    <citation type="journal article" date="2013" name="Genome Announc.">
        <title>Draft genome sequence of the moderately halophilic gammaproteobacterium Halomonas anticariensis FP35.</title>
        <authorList>
            <person name="Tahrioui A."/>
            <person name="Quesada E."/>
            <person name="Llamas I."/>
        </authorList>
    </citation>
    <scope>NUCLEOTIDE SEQUENCE [LARGE SCALE GENOMIC DNA]</scope>
    <source>
        <strain evidence="6">DSM 16096 / CECT 5854 / LMG 22089 / FP35</strain>
    </source>
</reference>
<dbReference type="PANTHER" id="PTHR43293">
    <property type="entry name" value="ACETATE COA-TRANSFERASE YDIF"/>
    <property type="match status" value="1"/>
</dbReference>
<evidence type="ECO:0000313" key="5">
    <source>
        <dbReference type="EMBL" id="EPC00359.1"/>
    </source>
</evidence>
<evidence type="ECO:0000256" key="2">
    <source>
        <dbReference type="ARBA" id="ARBA00022679"/>
    </source>
</evidence>
<dbReference type="GO" id="GO:0008775">
    <property type="term" value="F:acetate CoA-transferase activity"/>
    <property type="evidence" value="ECO:0007669"/>
    <property type="project" value="UniProtKB-EC"/>
</dbReference>
<evidence type="ECO:0000256" key="4">
    <source>
        <dbReference type="PIRSR" id="PIRSR000858-1"/>
    </source>
</evidence>
<dbReference type="AlphaFoldDB" id="S2KY94"/>